<dbReference type="SMART" id="SM00717">
    <property type="entry name" value="SANT"/>
    <property type="match status" value="1"/>
</dbReference>
<dbReference type="FunFam" id="1.10.10.60:FF:000012">
    <property type="entry name" value="Metastasis-associated 1 family, member 3"/>
    <property type="match status" value="1"/>
</dbReference>
<dbReference type="GO" id="GO:0003677">
    <property type="term" value="F:DNA binding"/>
    <property type="evidence" value="ECO:0007669"/>
    <property type="project" value="UniProtKB-KW"/>
</dbReference>
<evidence type="ECO:0000256" key="3">
    <source>
        <dbReference type="ARBA" id="ARBA00022771"/>
    </source>
</evidence>
<keyword evidence="3" id="KW-0863">Zinc-finger</keyword>
<keyword evidence="5" id="KW-0175">Coiled coil</keyword>
<feature type="domain" description="SANT" evidence="9">
    <location>
        <begin position="504"/>
        <end position="555"/>
    </location>
</feature>
<keyword evidence="10" id="KW-0675">Receptor</keyword>
<feature type="region of interest" description="Disordered" evidence="8">
    <location>
        <begin position="1"/>
        <end position="48"/>
    </location>
</feature>
<comment type="caution">
    <text evidence="10">The sequence shown here is derived from an EMBL/GenBank/DDBJ whole genome shotgun (WGS) entry which is preliminary data.</text>
</comment>
<dbReference type="GO" id="GO:0032991">
    <property type="term" value="C:protein-containing complex"/>
    <property type="evidence" value="ECO:0007669"/>
    <property type="project" value="UniProtKB-ARBA"/>
</dbReference>
<feature type="compositionally biased region" description="Acidic residues" evidence="8">
    <location>
        <begin position="176"/>
        <end position="195"/>
    </location>
</feature>
<feature type="compositionally biased region" description="Basic and acidic residues" evidence="8">
    <location>
        <begin position="1"/>
        <end position="22"/>
    </location>
</feature>
<dbReference type="PROSITE" id="PS51293">
    <property type="entry name" value="SANT"/>
    <property type="match status" value="1"/>
</dbReference>
<feature type="region of interest" description="Disordered" evidence="8">
    <location>
        <begin position="246"/>
        <end position="295"/>
    </location>
</feature>
<dbReference type="Proteomes" id="UP001174909">
    <property type="component" value="Unassembled WGS sequence"/>
</dbReference>
<keyword evidence="4" id="KW-0862">Zinc</keyword>
<protein>
    <submittedName>
        <fullName evidence="10">Nuclear receptor corepressor 1</fullName>
    </submittedName>
</protein>
<dbReference type="SUPFAM" id="SSF46689">
    <property type="entry name" value="Homeodomain-like"/>
    <property type="match status" value="1"/>
</dbReference>
<dbReference type="InterPro" id="IPR001005">
    <property type="entry name" value="SANT/Myb"/>
</dbReference>
<dbReference type="GO" id="GO:0008270">
    <property type="term" value="F:zinc ion binding"/>
    <property type="evidence" value="ECO:0007669"/>
    <property type="project" value="UniProtKB-KW"/>
</dbReference>
<dbReference type="InterPro" id="IPR051571">
    <property type="entry name" value="N-CoR_corepressor"/>
</dbReference>
<dbReference type="InterPro" id="IPR017884">
    <property type="entry name" value="SANT_dom"/>
</dbReference>
<dbReference type="InterPro" id="IPR031557">
    <property type="entry name" value="N-CoR_GPS2_interact"/>
</dbReference>
<evidence type="ECO:0000256" key="5">
    <source>
        <dbReference type="ARBA" id="ARBA00023054"/>
    </source>
</evidence>
<feature type="compositionally biased region" description="Low complexity" evidence="8">
    <location>
        <begin position="604"/>
        <end position="620"/>
    </location>
</feature>
<evidence type="ECO:0000256" key="1">
    <source>
        <dbReference type="ARBA" id="ARBA00010097"/>
    </source>
</evidence>
<dbReference type="EMBL" id="CASHTH010004482">
    <property type="protein sequence ID" value="CAI8057928.1"/>
    <property type="molecule type" value="Genomic_DNA"/>
</dbReference>
<dbReference type="GO" id="GO:0005654">
    <property type="term" value="C:nucleoplasm"/>
    <property type="evidence" value="ECO:0007669"/>
    <property type="project" value="UniProtKB-ARBA"/>
</dbReference>
<dbReference type="InterPro" id="IPR009057">
    <property type="entry name" value="Homeodomain-like_sf"/>
</dbReference>
<evidence type="ECO:0000256" key="2">
    <source>
        <dbReference type="ARBA" id="ARBA00022723"/>
    </source>
</evidence>
<organism evidence="10 11">
    <name type="scientific">Geodia barretti</name>
    <name type="common">Barrett's horny sponge</name>
    <dbReference type="NCBI Taxonomy" id="519541"/>
    <lineage>
        <taxon>Eukaryota</taxon>
        <taxon>Metazoa</taxon>
        <taxon>Porifera</taxon>
        <taxon>Demospongiae</taxon>
        <taxon>Heteroscleromorpha</taxon>
        <taxon>Tetractinellida</taxon>
        <taxon>Astrophorina</taxon>
        <taxon>Geodiidae</taxon>
        <taxon>Geodia</taxon>
    </lineage>
</organism>
<evidence type="ECO:0000256" key="4">
    <source>
        <dbReference type="ARBA" id="ARBA00022833"/>
    </source>
</evidence>
<evidence type="ECO:0000256" key="6">
    <source>
        <dbReference type="ARBA" id="ARBA00023125"/>
    </source>
</evidence>
<dbReference type="Gene3D" id="1.20.5.430">
    <property type="match status" value="1"/>
</dbReference>
<gene>
    <name evidence="10" type="ORF">GBAR_LOCUS31529</name>
</gene>
<feature type="compositionally biased region" description="Basic and acidic residues" evidence="8">
    <location>
        <begin position="623"/>
        <end position="634"/>
    </location>
</feature>
<comment type="similarity">
    <text evidence="1">Belongs to the N-CoR nuclear receptor corepressors family.</text>
</comment>
<evidence type="ECO:0000313" key="10">
    <source>
        <dbReference type="EMBL" id="CAI8057928.1"/>
    </source>
</evidence>
<keyword evidence="11" id="KW-1185">Reference proteome</keyword>
<dbReference type="PANTHER" id="PTHR13992:SF39">
    <property type="entry name" value="SMRTER, ISOFORM G"/>
    <property type="match status" value="1"/>
</dbReference>
<proteinExistence type="inferred from homology"/>
<keyword evidence="2" id="KW-0479">Metal-binding</keyword>
<feature type="region of interest" description="Disordered" evidence="8">
    <location>
        <begin position="603"/>
        <end position="634"/>
    </location>
</feature>
<evidence type="ECO:0000256" key="7">
    <source>
        <dbReference type="ARBA" id="ARBA00023242"/>
    </source>
</evidence>
<evidence type="ECO:0000313" key="11">
    <source>
        <dbReference type="Proteomes" id="UP001174909"/>
    </source>
</evidence>
<reference evidence="10" key="1">
    <citation type="submission" date="2023-03" db="EMBL/GenBank/DDBJ databases">
        <authorList>
            <person name="Steffen K."/>
            <person name="Cardenas P."/>
        </authorList>
    </citation>
    <scope>NUCLEOTIDE SEQUENCE</scope>
</reference>
<feature type="region of interest" description="Disordered" evidence="8">
    <location>
        <begin position="79"/>
        <end position="101"/>
    </location>
</feature>
<sequence>MKTGRRTDPDGPRRVSRERDAALGRVRKRPSMLLEFQGKHYNHREPSRDRFHHRYDQHNMGSGIRGAKRERFGPAFFKSEMSDSRPFTSTPPYPRTHHSSLSLSEETLAIEVNNTNAGEGDAPTKRPRLLRDMQLDGPSGADSVPLVGSVVRGHPSPPHHSISSPPRGLGLRAYLEDIDSDEEEDEDVLTVDEEEKPPQPPHPSYKPSSPPTSSGSLPLTKEQLLLRMEAVDREIAATEAQIAALQKRQAELEDTISSPPSPLHSSPLPSPAEREGPEEEGVSSPTATPAERWGTPKRSILESVYSENKVKARTAHAVLYHISPSLPSSITNTASPLYAQPWEAPGYFNIVARHRHFRSKLVQLIGRQKRERHEKDLLLCQTYDDHQEEWRKRLDKIENSSKRKARDSKNRELFERTFPELKVRREQQERLMRVDQRGFGVVRSDLELSQVMCELFEQEEAPARSRRTHALIPAMVLGGPEERLAFYSTNGLIQDPMAVYRASKITNVWADGEKTIFREKYALYPKNFEAISSFLPSKTTADCVRYYYLSKKNEVFKQVIRKASFKRRKFIKPGDLTVMVPHTPSRLSVDTKMRSPLLSEVMMTPRTPSTTATPTATTPTTPRPEEVAKEEPLTPKPSREFIRYSAVSFSTNFYLQATVTGQRKTLATCEEG</sequence>
<keyword evidence="6" id="KW-0238">DNA-binding</keyword>
<evidence type="ECO:0000256" key="8">
    <source>
        <dbReference type="SAM" id="MobiDB-lite"/>
    </source>
</evidence>
<dbReference type="GO" id="GO:0000785">
    <property type="term" value="C:chromatin"/>
    <property type="evidence" value="ECO:0007669"/>
    <property type="project" value="TreeGrafter"/>
</dbReference>
<feature type="region of interest" description="Disordered" evidence="8">
    <location>
        <begin position="132"/>
        <end position="217"/>
    </location>
</feature>
<dbReference type="PANTHER" id="PTHR13992">
    <property type="entry name" value="NUCLEAR RECEPTOR CO-REPRESSOR RELATED NCOR"/>
    <property type="match status" value="1"/>
</dbReference>
<dbReference type="Pfam" id="PF15784">
    <property type="entry name" value="GPS2_interact"/>
    <property type="match status" value="1"/>
</dbReference>
<keyword evidence="7" id="KW-0539">Nucleus</keyword>
<accession>A0AA35U0K2</accession>
<evidence type="ECO:0000259" key="9">
    <source>
        <dbReference type="PROSITE" id="PS51293"/>
    </source>
</evidence>
<dbReference type="Gene3D" id="1.10.10.60">
    <property type="entry name" value="Homeodomain-like"/>
    <property type="match status" value="1"/>
</dbReference>
<dbReference type="GO" id="GO:0006357">
    <property type="term" value="P:regulation of transcription by RNA polymerase II"/>
    <property type="evidence" value="ECO:0007669"/>
    <property type="project" value="TreeGrafter"/>
</dbReference>
<name>A0AA35U0K2_GEOBA</name>
<dbReference type="AlphaFoldDB" id="A0AA35U0K2"/>
<feature type="compositionally biased region" description="Pro residues" evidence="8">
    <location>
        <begin position="198"/>
        <end position="210"/>
    </location>
</feature>